<evidence type="ECO:0000256" key="1">
    <source>
        <dbReference type="SAM" id="Coils"/>
    </source>
</evidence>
<proteinExistence type="predicted"/>
<comment type="caution">
    <text evidence="2">The sequence shown here is derived from an EMBL/GenBank/DDBJ whole genome shotgun (WGS) entry which is preliminary data.</text>
</comment>
<reference evidence="2" key="1">
    <citation type="submission" date="2020-03" db="EMBL/GenBank/DDBJ databases">
        <title>A high-quality chromosome-level genome assembly of a woody plant with both climbing and erect habits, Rhamnella rubrinervis.</title>
        <authorList>
            <person name="Lu Z."/>
            <person name="Yang Y."/>
            <person name="Zhu X."/>
            <person name="Sun Y."/>
        </authorList>
    </citation>
    <scope>NUCLEOTIDE SEQUENCE</scope>
    <source>
        <strain evidence="2">BYM</strain>
        <tissue evidence="2">Leaf</tissue>
    </source>
</reference>
<dbReference type="EMBL" id="VOIH02000001">
    <property type="protein sequence ID" value="KAF3457049.1"/>
    <property type="molecule type" value="Genomic_DNA"/>
</dbReference>
<feature type="coiled-coil region" evidence="1">
    <location>
        <begin position="204"/>
        <end position="261"/>
    </location>
</feature>
<dbReference type="AlphaFoldDB" id="A0A8K0HSX3"/>
<protein>
    <submittedName>
        <fullName evidence="2">Uncharacterized protein</fullName>
    </submittedName>
</protein>
<name>A0A8K0HSX3_9ROSA</name>
<accession>A0A8K0HSX3</accession>
<keyword evidence="3" id="KW-1185">Reference proteome</keyword>
<gene>
    <name evidence="2" type="ORF">FNV43_RR01706</name>
</gene>
<sequence length="310" mass="35598">MSVEKSNIFFSSGTNFHMKRKIKDLLEFKEMGTEAVYLRNSLIFSMKSEKNRFLALRAWTGLCSPKEAEGLEFRRFHDINLAMLAKFGWNIATDKDWLWVKLFKAKGILSALPILRRASYFKIGDGYFIHPWRDLWILWLPNTVPKTKENIDEANLKVVADLRSNSNLEWNQELISCIYDQESAEAIMKTDWLSSPRKDKRFWMGNAEEQVGKAHARASELEKQATIEAQQKEKEALEARANEAEKKIKELGSTIEKVLESALDAQAQDIVIAGIMKQMGFQVDNGVTACGHGYAMKRINCLTKEGRRLR</sequence>
<dbReference type="Proteomes" id="UP000796880">
    <property type="component" value="Unassembled WGS sequence"/>
</dbReference>
<organism evidence="2 3">
    <name type="scientific">Rhamnella rubrinervis</name>
    <dbReference type="NCBI Taxonomy" id="2594499"/>
    <lineage>
        <taxon>Eukaryota</taxon>
        <taxon>Viridiplantae</taxon>
        <taxon>Streptophyta</taxon>
        <taxon>Embryophyta</taxon>
        <taxon>Tracheophyta</taxon>
        <taxon>Spermatophyta</taxon>
        <taxon>Magnoliopsida</taxon>
        <taxon>eudicotyledons</taxon>
        <taxon>Gunneridae</taxon>
        <taxon>Pentapetalae</taxon>
        <taxon>rosids</taxon>
        <taxon>fabids</taxon>
        <taxon>Rosales</taxon>
        <taxon>Rhamnaceae</taxon>
        <taxon>rhamnoid group</taxon>
        <taxon>Rhamneae</taxon>
        <taxon>Rhamnella</taxon>
    </lineage>
</organism>
<keyword evidence="1" id="KW-0175">Coiled coil</keyword>
<dbReference type="OrthoDB" id="965185at2759"/>
<evidence type="ECO:0000313" key="3">
    <source>
        <dbReference type="Proteomes" id="UP000796880"/>
    </source>
</evidence>
<evidence type="ECO:0000313" key="2">
    <source>
        <dbReference type="EMBL" id="KAF3457049.1"/>
    </source>
</evidence>